<dbReference type="SUPFAM" id="SSF53300">
    <property type="entry name" value="vWA-like"/>
    <property type="match status" value="1"/>
</dbReference>
<protein>
    <submittedName>
        <fullName evidence="2">von Willebrand factor type A domain-containing protein</fullName>
    </submittedName>
</protein>
<evidence type="ECO:0000313" key="3">
    <source>
        <dbReference type="Proteomes" id="UP000562682"/>
    </source>
</evidence>
<dbReference type="EMBL" id="JAAOAK010000185">
    <property type="protein sequence ID" value="KAF5684207.1"/>
    <property type="molecule type" value="Genomic_DNA"/>
</dbReference>
<organism evidence="2 3">
    <name type="scientific">Fusarium denticulatum</name>
    <dbReference type="NCBI Taxonomy" id="48507"/>
    <lineage>
        <taxon>Eukaryota</taxon>
        <taxon>Fungi</taxon>
        <taxon>Dikarya</taxon>
        <taxon>Ascomycota</taxon>
        <taxon>Pezizomycotina</taxon>
        <taxon>Sordariomycetes</taxon>
        <taxon>Hypocreomycetidae</taxon>
        <taxon>Hypocreales</taxon>
        <taxon>Nectriaceae</taxon>
        <taxon>Fusarium</taxon>
        <taxon>Fusarium fujikuroi species complex</taxon>
    </lineage>
</organism>
<keyword evidence="3" id="KW-1185">Reference proteome</keyword>
<feature type="compositionally biased region" description="Polar residues" evidence="1">
    <location>
        <begin position="357"/>
        <end position="369"/>
    </location>
</feature>
<evidence type="ECO:0000313" key="2">
    <source>
        <dbReference type="EMBL" id="KAF5684207.1"/>
    </source>
</evidence>
<dbReference type="Proteomes" id="UP000562682">
    <property type="component" value="Unassembled WGS sequence"/>
</dbReference>
<reference evidence="2 3" key="1">
    <citation type="submission" date="2020-05" db="EMBL/GenBank/DDBJ databases">
        <title>Identification and distribution of gene clusters putatively required for synthesis of sphingolipid metabolism inhibitors in phylogenetically diverse species of the filamentous fungus Fusarium.</title>
        <authorList>
            <person name="Kim H.-S."/>
            <person name="Busman M."/>
            <person name="Brown D.W."/>
            <person name="Divon H."/>
            <person name="Uhlig S."/>
            <person name="Proctor R.H."/>
        </authorList>
    </citation>
    <scope>NUCLEOTIDE SEQUENCE [LARGE SCALE GENOMIC DNA]</scope>
    <source>
        <strain evidence="2 3">NRRL 25311</strain>
    </source>
</reference>
<sequence>MPLQGQIKHDFQSPSMASFNKIKTVSPRLSAFCEIPPVYKLDQATRMSCLVSLTIDQSYGISGQDPTVDKHNCRKAGDQSPGRHIPSSNGTVATLYHDNGNRKYSKSFRCPVNAILILCISPEAHQIKVEIAERAVRCLKGALREGDSFGIIKPRSEGKWEYSVARFVEGYWTWDYVSSSTLSREPNHLVREPMAGISMAIDALTGRQSASTPCPTIMIVSDVATVETSGIESIIARANIAGIGIYTFGFGVSHDPEALVQLASGTRAAYTYVKDWMGLPDSLLACFQFLERVVLENVKLTFRTDDSSPVSVQVVDDQRDSGVELDGGKVIMSLGNLCLKDQRDTVVHLWSKPDALQSNKTSRDGQSPRSPVLDKRRLGEGDGFSYFRVDVSWDNVIHEHLPVQPPGPLVVQVPTGAPCPRLHSTAMIPRMGFNPNITQRRLEVFVAHILSKILRFISSGQSSKAILLMSHICHVLQTICEVTAARPQLTQTNGRKRQTDQETVIEDQLRWCGWNSRRAVPVHFVGSLCEASQSTDRKMMATLLQDVQEWRRWIAYPEIFSIDNRSYIHFHFGPPANLRI</sequence>
<gene>
    <name evidence="2" type="ORF">FDENT_6848</name>
</gene>
<accession>A0A8H5UA80</accession>
<dbReference type="InterPro" id="IPR036465">
    <property type="entry name" value="vWFA_dom_sf"/>
</dbReference>
<proteinExistence type="predicted"/>
<name>A0A8H5UA80_9HYPO</name>
<evidence type="ECO:0000256" key="1">
    <source>
        <dbReference type="SAM" id="MobiDB-lite"/>
    </source>
</evidence>
<comment type="caution">
    <text evidence="2">The sequence shown here is derived from an EMBL/GenBank/DDBJ whole genome shotgun (WGS) entry which is preliminary data.</text>
</comment>
<feature type="region of interest" description="Disordered" evidence="1">
    <location>
        <begin position="357"/>
        <end position="376"/>
    </location>
</feature>
<dbReference type="Gene3D" id="3.40.50.410">
    <property type="entry name" value="von Willebrand factor, type A domain"/>
    <property type="match status" value="1"/>
</dbReference>
<dbReference type="AlphaFoldDB" id="A0A8H5UA80"/>